<comment type="caution">
    <text evidence="1">The sequence shown here is derived from an EMBL/GenBank/DDBJ whole genome shotgun (WGS) entry which is preliminary data.</text>
</comment>
<keyword evidence="2" id="KW-1185">Reference proteome</keyword>
<protein>
    <submittedName>
        <fullName evidence="1">Leucine-rich repeat-containing protein</fullName>
    </submittedName>
</protein>
<evidence type="ECO:0000313" key="1">
    <source>
        <dbReference type="EMBL" id="GFS32394.1"/>
    </source>
</evidence>
<dbReference type="Proteomes" id="UP000887013">
    <property type="component" value="Unassembled WGS sequence"/>
</dbReference>
<proteinExistence type="predicted"/>
<dbReference type="EMBL" id="BMAW01042076">
    <property type="protein sequence ID" value="GFS32394.1"/>
    <property type="molecule type" value="Genomic_DNA"/>
</dbReference>
<evidence type="ECO:0000313" key="2">
    <source>
        <dbReference type="Proteomes" id="UP000887013"/>
    </source>
</evidence>
<reference evidence="1" key="1">
    <citation type="submission" date="2020-08" db="EMBL/GenBank/DDBJ databases">
        <title>Multicomponent nature underlies the extraordinary mechanical properties of spider dragline silk.</title>
        <authorList>
            <person name="Kono N."/>
            <person name="Nakamura H."/>
            <person name="Mori M."/>
            <person name="Yoshida Y."/>
            <person name="Ohtoshi R."/>
            <person name="Malay A.D."/>
            <person name="Moran D.A.P."/>
            <person name="Tomita M."/>
            <person name="Numata K."/>
            <person name="Arakawa K."/>
        </authorList>
    </citation>
    <scope>NUCLEOTIDE SEQUENCE</scope>
</reference>
<gene>
    <name evidence="1" type="primary">X975_13843</name>
    <name evidence="1" type="ORF">NPIL_495881</name>
</gene>
<name>A0A8X6M8U2_NEPPI</name>
<dbReference type="OrthoDB" id="272149at2759"/>
<accession>A0A8X6M8U2</accession>
<dbReference type="AlphaFoldDB" id="A0A8X6M8U2"/>
<sequence>MAAYIPCYSCTDKHELFVGSHNYMEEIQDEESIHVKDGQLSYIGQDCYAIPSILGKIYGNQTRRLDLSFNTIKGARFRVVTPSNIQISHLWGGGRYVGKTPL</sequence>
<organism evidence="1 2">
    <name type="scientific">Nephila pilipes</name>
    <name type="common">Giant wood spider</name>
    <name type="synonym">Nephila maculata</name>
    <dbReference type="NCBI Taxonomy" id="299642"/>
    <lineage>
        <taxon>Eukaryota</taxon>
        <taxon>Metazoa</taxon>
        <taxon>Ecdysozoa</taxon>
        <taxon>Arthropoda</taxon>
        <taxon>Chelicerata</taxon>
        <taxon>Arachnida</taxon>
        <taxon>Araneae</taxon>
        <taxon>Araneomorphae</taxon>
        <taxon>Entelegynae</taxon>
        <taxon>Araneoidea</taxon>
        <taxon>Nephilidae</taxon>
        <taxon>Nephila</taxon>
    </lineage>
</organism>